<dbReference type="AlphaFoldDB" id="C8X048"/>
<dbReference type="STRING" id="485915.Dret_0372"/>
<sequence>MQTALNQSDIYKERAHRKYFSDMKELFDNVYDIIDVPGLSLFENIEKLCEHKLYNLDPKMLSAIIETKLEHYFSGFECPLCGCKCSHNKKSKRHIETTYGTVSFDSPYYKCKNCDKFYEPYVSALNLRKGKYQYDVQKIVAKVASSVPFDETAEILYDTHGLSLSQATVHELTNELAAHARLEEISPEAATIHEIIEQATRPNKARPVLVFAADGAMSPTRTEKGKPNAWKEAKGIRVYLLDGQHLAQVLSWHQICDKHRFKSFLQQIKQQNLFPEDKVRICCIGDGAGWIWEAMEEAFPDARQILDYYHCQEHIHEFANARFADKAARDKWLRETTNRLFQNKLSSVLAGLRRMKLTGEAAEKRDALCSYLSKNKDRMDYGKAKRGGYPLGSGAIESANKFISHIRLKRSGAWWKVDLANNILALRCSRYNKSFDRFFAAYEKSQRQDLGSAQPHLSLCQGGRRK</sequence>
<dbReference type="KEGG" id="drt:Dret_0398"/>
<dbReference type="Proteomes" id="UP000001052">
    <property type="component" value="Chromosome"/>
</dbReference>
<dbReference type="HOGENOM" id="CLU_046830_2_0_7"/>
<dbReference type="OrthoDB" id="237307at2"/>
<dbReference type="RefSeq" id="WP_015750832.1">
    <property type="nucleotide sequence ID" value="NC_013223.1"/>
</dbReference>
<gene>
    <name evidence="1" type="ordered locus">Dret_0372</name>
    <name evidence="2" type="ordered locus">Dret_0398</name>
</gene>
<dbReference type="EMBL" id="CP001734">
    <property type="protein sequence ID" value="ACV67696.1"/>
    <property type="molecule type" value="Genomic_DNA"/>
</dbReference>
<evidence type="ECO:0000313" key="1">
    <source>
        <dbReference type="EMBL" id="ACV67673.1"/>
    </source>
</evidence>
<reference evidence="3" key="1">
    <citation type="submission" date="2009-09" db="EMBL/GenBank/DDBJ databases">
        <title>The complete chromosome of Desulfohalobium retbaense DSM 5692.</title>
        <authorList>
            <consortium name="US DOE Joint Genome Institute (JGI-PGF)"/>
            <person name="Lucas S."/>
            <person name="Copeland A."/>
            <person name="Lapidus A."/>
            <person name="Glavina del Rio T."/>
            <person name="Dalin E."/>
            <person name="Tice H."/>
            <person name="Bruce D."/>
            <person name="Goodwin L."/>
            <person name="Pitluck S."/>
            <person name="Kyrpides N."/>
            <person name="Mavromatis K."/>
            <person name="Ivanova N."/>
            <person name="Mikhailova N."/>
            <person name="Munk A.C."/>
            <person name="Brettin T."/>
            <person name="Detter J.C."/>
            <person name="Han C."/>
            <person name="Tapia R."/>
            <person name="Larimer F."/>
            <person name="Land M."/>
            <person name="Hauser L."/>
            <person name="Markowitz V."/>
            <person name="Cheng J.-F."/>
            <person name="Hugenholtz P."/>
            <person name="Woyke T."/>
            <person name="Wu D."/>
            <person name="Spring S."/>
            <person name="Klenk H.-P."/>
            <person name="Eisen J.A."/>
        </authorList>
    </citation>
    <scope>NUCLEOTIDE SEQUENCE [LARGE SCALE GENOMIC DNA]</scope>
    <source>
        <strain evidence="3">DSM 5692</strain>
    </source>
</reference>
<name>C8X048_DESRD</name>
<reference evidence="1 3" key="2">
    <citation type="journal article" date="2010" name="Stand. Genomic Sci.">
        <title>Complete genome sequence of Desulfohalobium retbaense type strain (HR(100)).</title>
        <authorList>
            <person name="Spring S."/>
            <person name="Nolan M."/>
            <person name="Lapidus A."/>
            <person name="Glavina Del Rio T."/>
            <person name="Copeland A."/>
            <person name="Tice H."/>
            <person name="Cheng J.F."/>
            <person name="Lucas S."/>
            <person name="Land M."/>
            <person name="Chen F."/>
            <person name="Bruce D."/>
            <person name="Goodwin L."/>
            <person name="Pitluck S."/>
            <person name="Ivanova N."/>
            <person name="Mavromatis K."/>
            <person name="Mikhailova N."/>
            <person name="Pati A."/>
            <person name="Chen A."/>
            <person name="Palaniappan K."/>
            <person name="Hauser L."/>
            <person name="Chang Y.J."/>
            <person name="Jeffries C.D."/>
            <person name="Munk C."/>
            <person name="Kiss H."/>
            <person name="Chain P."/>
            <person name="Han C."/>
            <person name="Brettin T."/>
            <person name="Detter J.C."/>
            <person name="Schuler E."/>
            <person name="Goker M."/>
            <person name="Rohde M."/>
            <person name="Bristow J."/>
            <person name="Eisen J.A."/>
            <person name="Markowitz V."/>
            <person name="Hugenholtz P."/>
            <person name="Kyrpides N.C."/>
            <person name="Klenk H.P."/>
        </authorList>
    </citation>
    <scope>NUCLEOTIDE SEQUENCE [LARGE SCALE GENOMIC DNA]</scope>
    <source>
        <strain evidence="1 3">DSM 5692</strain>
    </source>
</reference>
<evidence type="ECO:0000313" key="2">
    <source>
        <dbReference type="EMBL" id="ACV67696.1"/>
    </source>
</evidence>
<keyword evidence="3" id="KW-1185">Reference proteome</keyword>
<dbReference type="eggNOG" id="COG3464">
    <property type="taxonomic scope" value="Bacteria"/>
</dbReference>
<organism evidence="1 3">
    <name type="scientific">Desulfohalobium retbaense (strain ATCC 49708 / DSM 5692 / JCM 16813 / HR100)</name>
    <dbReference type="NCBI Taxonomy" id="485915"/>
    <lineage>
        <taxon>Bacteria</taxon>
        <taxon>Pseudomonadati</taxon>
        <taxon>Thermodesulfobacteriota</taxon>
        <taxon>Desulfovibrionia</taxon>
        <taxon>Desulfovibrionales</taxon>
        <taxon>Desulfohalobiaceae</taxon>
        <taxon>Desulfohalobium</taxon>
    </lineage>
</organism>
<accession>C8X048</accession>
<dbReference type="EMBL" id="CP001734">
    <property type="protein sequence ID" value="ACV67673.1"/>
    <property type="molecule type" value="Genomic_DNA"/>
</dbReference>
<evidence type="ECO:0000313" key="3">
    <source>
        <dbReference type="Proteomes" id="UP000001052"/>
    </source>
</evidence>
<dbReference type="KEGG" id="drt:Dret_0372"/>
<dbReference type="NCBIfam" id="NF033572">
    <property type="entry name" value="transpos_ISKra4"/>
    <property type="match status" value="1"/>
</dbReference>
<evidence type="ECO:0008006" key="4">
    <source>
        <dbReference type="Google" id="ProtNLM"/>
    </source>
</evidence>
<protein>
    <recommendedName>
        <fullName evidence="4">ISKra4 family transposase</fullName>
    </recommendedName>
</protein>
<proteinExistence type="predicted"/>